<sequence length="56" mass="6073">MGIVAMQAVLFVAVLALPLAAGLLLIWLGPLWAAERHSGDGRYWTVPKLEKTNASR</sequence>
<evidence type="ECO:0000313" key="1">
    <source>
        <dbReference type="EMBL" id="AUX80342.1"/>
    </source>
</evidence>
<reference evidence="1 2" key="1">
    <citation type="submission" date="2017-10" db="EMBL/GenBank/DDBJ databases">
        <title>Analysis of the genome sequences of Rhizobium populations associated to common bean (phaseolus vulgaris).</title>
        <authorList>
            <person name="Bustos P."/>
            <person name="Santamaria R.I."/>
            <person name="Miranda-Sanchez F."/>
            <person name="Perez-Carrascal O."/>
            <person name="Juarez S."/>
            <person name="Lozano L."/>
            <person name="Martinez-Flores I."/>
            <person name="Vinuesa P."/>
            <person name="Martinez-Romero E."/>
            <person name="Cevallos M.A."/>
            <person name="Romero D."/>
            <person name="Davila G."/>
            <person name="Gonzalez V."/>
        </authorList>
    </citation>
    <scope>NUCLEOTIDE SEQUENCE [LARGE SCALE GENOMIC DNA]</scope>
    <source>
        <strain evidence="1 2">NXT3</strain>
        <plasmid evidence="2">Plasmid psfrenxt3c</plasmid>
    </source>
</reference>
<gene>
    <name evidence="1" type="ORF">NXT3_PC01186</name>
</gene>
<dbReference type="AlphaFoldDB" id="A0A2L0HGN4"/>
<evidence type="ECO:0000313" key="2">
    <source>
        <dbReference type="Proteomes" id="UP000239340"/>
    </source>
</evidence>
<keyword evidence="1" id="KW-0614">Plasmid</keyword>
<dbReference type="Proteomes" id="UP000239340">
    <property type="component" value="Plasmid pSfreNXT3c"/>
</dbReference>
<proteinExistence type="predicted"/>
<organism evidence="1 2">
    <name type="scientific">Rhizobium fredii</name>
    <name type="common">Sinorhizobium fredii</name>
    <dbReference type="NCBI Taxonomy" id="380"/>
    <lineage>
        <taxon>Bacteria</taxon>
        <taxon>Pseudomonadati</taxon>
        <taxon>Pseudomonadota</taxon>
        <taxon>Alphaproteobacteria</taxon>
        <taxon>Hyphomicrobiales</taxon>
        <taxon>Rhizobiaceae</taxon>
        <taxon>Sinorhizobium/Ensifer group</taxon>
        <taxon>Sinorhizobium</taxon>
    </lineage>
</organism>
<accession>A0A2L0HGN4</accession>
<name>A0A2L0HGN4_RHIFR</name>
<protein>
    <submittedName>
        <fullName evidence="1">Uncharacterized protein</fullName>
    </submittedName>
</protein>
<dbReference type="EMBL" id="CP024310">
    <property type="protein sequence ID" value="AUX80342.1"/>
    <property type="molecule type" value="Genomic_DNA"/>
</dbReference>
<geneLocation type="plasmid" evidence="2">
    <name>psfrenxt3c</name>
</geneLocation>